<evidence type="ECO:0000313" key="4">
    <source>
        <dbReference type="Proteomes" id="UP000540506"/>
    </source>
</evidence>
<dbReference type="Proteomes" id="UP000540506">
    <property type="component" value="Unassembled WGS sequence"/>
</dbReference>
<evidence type="ECO:0000259" key="2">
    <source>
        <dbReference type="Pfam" id="PF19419"/>
    </source>
</evidence>
<feature type="region of interest" description="Disordered" evidence="1">
    <location>
        <begin position="1"/>
        <end position="39"/>
    </location>
</feature>
<sequence>MTKHAPPASSPGTGDGTAQPAPPNPTPSRGRTTGPNIRSFLDLSTGHLTPEVRADLDDYEDVVAYRTTYGWLLYASEDPEGEWPPELLPIVRLARDHGCEYVLFDADAPVVDALPVFDAK</sequence>
<feature type="domain" description="DUF5983" evidence="2">
    <location>
        <begin position="40"/>
        <end position="118"/>
    </location>
</feature>
<comment type="caution">
    <text evidence="3">The sequence shown here is derived from an EMBL/GenBank/DDBJ whole genome shotgun (WGS) entry which is preliminary data.</text>
</comment>
<dbReference type="RefSeq" id="WP_184946966.1">
    <property type="nucleotide sequence ID" value="NZ_JACHJV010000004.1"/>
</dbReference>
<dbReference type="EMBL" id="JACHJV010000004">
    <property type="protein sequence ID" value="MBB4929036.1"/>
    <property type="molecule type" value="Genomic_DNA"/>
</dbReference>
<feature type="compositionally biased region" description="Polar residues" evidence="1">
    <location>
        <begin position="27"/>
        <end position="36"/>
    </location>
</feature>
<evidence type="ECO:0000313" key="3">
    <source>
        <dbReference type="EMBL" id="MBB4929036.1"/>
    </source>
</evidence>
<dbReference type="AlphaFoldDB" id="A0A7W7RCU8"/>
<reference evidence="3 4" key="1">
    <citation type="submission" date="2020-08" db="EMBL/GenBank/DDBJ databases">
        <title>Sequencing the genomes of 1000 actinobacteria strains.</title>
        <authorList>
            <person name="Klenk H.-P."/>
        </authorList>
    </citation>
    <scope>NUCLEOTIDE SEQUENCE [LARGE SCALE GENOMIC DNA]</scope>
    <source>
        <strain evidence="3 4">DSM 41654</strain>
    </source>
</reference>
<proteinExistence type="predicted"/>
<keyword evidence="4" id="KW-1185">Reference proteome</keyword>
<protein>
    <recommendedName>
        <fullName evidence="2">DUF5983 domain-containing protein</fullName>
    </recommendedName>
</protein>
<organism evidence="3 4">
    <name type="scientific">Kitasatospora kifunensis</name>
    <name type="common">Streptomyces kifunensis</name>
    <dbReference type="NCBI Taxonomy" id="58351"/>
    <lineage>
        <taxon>Bacteria</taxon>
        <taxon>Bacillati</taxon>
        <taxon>Actinomycetota</taxon>
        <taxon>Actinomycetes</taxon>
        <taxon>Kitasatosporales</taxon>
        <taxon>Streptomycetaceae</taxon>
        <taxon>Kitasatospora</taxon>
    </lineage>
</organism>
<evidence type="ECO:0000256" key="1">
    <source>
        <dbReference type="SAM" id="MobiDB-lite"/>
    </source>
</evidence>
<accession>A0A7W7RCU8</accession>
<gene>
    <name evidence="3" type="ORF">FHR34_008135</name>
</gene>
<name>A0A7W7RCU8_KITKI</name>
<dbReference type="InterPro" id="IPR046025">
    <property type="entry name" value="DUF5983"/>
</dbReference>
<dbReference type="Pfam" id="PF19419">
    <property type="entry name" value="DUF5983"/>
    <property type="match status" value="1"/>
</dbReference>